<protein>
    <recommendedName>
        <fullName evidence="5">CHHC U11-48K-type domain-containing protein</fullName>
    </recommendedName>
</protein>
<evidence type="ECO:0000313" key="7">
    <source>
        <dbReference type="Proteomes" id="UP001632038"/>
    </source>
</evidence>
<dbReference type="PANTHER" id="PTHR21402:SF10">
    <property type="entry name" value="U11_U12 SMALL NUCLEAR RIBONUCLEOPROTEIN 48 KDA PROTEIN"/>
    <property type="match status" value="1"/>
</dbReference>
<feature type="compositionally biased region" description="Basic and acidic residues" evidence="4">
    <location>
        <begin position="547"/>
        <end position="573"/>
    </location>
</feature>
<feature type="compositionally biased region" description="Basic and acidic residues" evidence="4">
    <location>
        <begin position="658"/>
        <end position="668"/>
    </location>
</feature>
<dbReference type="PANTHER" id="PTHR21402">
    <property type="entry name" value="GAMETOCYTE SPECIFIC FACTOR 1-RELATED"/>
    <property type="match status" value="1"/>
</dbReference>
<keyword evidence="2" id="KW-0863">Zinc-finger</keyword>
<dbReference type="Pfam" id="PF05253">
    <property type="entry name" value="zf-U11-48K"/>
    <property type="match status" value="1"/>
</dbReference>
<feature type="compositionally biased region" description="Basic and acidic residues" evidence="4">
    <location>
        <begin position="619"/>
        <end position="628"/>
    </location>
</feature>
<organism evidence="6 7">
    <name type="scientific">Castilleja foliolosa</name>
    <dbReference type="NCBI Taxonomy" id="1961234"/>
    <lineage>
        <taxon>Eukaryota</taxon>
        <taxon>Viridiplantae</taxon>
        <taxon>Streptophyta</taxon>
        <taxon>Embryophyta</taxon>
        <taxon>Tracheophyta</taxon>
        <taxon>Spermatophyta</taxon>
        <taxon>Magnoliopsida</taxon>
        <taxon>eudicotyledons</taxon>
        <taxon>Gunneridae</taxon>
        <taxon>Pentapetalae</taxon>
        <taxon>asterids</taxon>
        <taxon>lamiids</taxon>
        <taxon>Lamiales</taxon>
        <taxon>Orobanchaceae</taxon>
        <taxon>Pedicularideae</taxon>
        <taxon>Castillejinae</taxon>
        <taxon>Castilleja</taxon>
    </lineage>
</organism>
<evidence type="ECO:0000259" key="5">
    <source>
        <dbReference type="PROSITE" id="PS51800"/>
    </source>
</evidence>
<dbReference type="EMBL" id="JAVIJP010000005">
    <property type="protein sequence ID" value="KAL3654016.1"/>
    <property type="molecule type" value="Genomic_DNA"/>
</dbReference>
<reference evidence="7" key="1">
    <citation type="journal article" date="2024" name="IScience">
        <title>Strigolactones Initiate the Formation of Haustorium-like Structures in Castilleja.</title>
        <authorList>
            <person name="Buerger M."/>
            <person name="Peterson D."/>
            <person name="Chory J."/>
        </authorList>
    </citation>
    <scope>NUCLEOTIDE SEQUENCE [LARGE SCALE GENOMIC DNA]</scope>
</reference>
<evidence type="ECO:0000313" key="6">
    <source>
        <dbReference type="EMBL" id="KAL3654016.1"/>
    </source>
</evidence>
<feature type="domain" description="CHHC U11-48K-type" evidence="5">
    <location>
        <begin position="71"/>
        <end position="98"/>
    </location>
</feature>
<keyword evidence="1" id="KW-0479">Metal-binding</keyword>
<feature type="region of interest" description="Disordered" evidence="4">
    <location>
        <begin position="1"/>
        <end position="37"/>
    </location>
</feature>
<comment type="caution">
    <text evidence="6">The sequence shown here is derived from an EMBL/GenBank/DDBJ whole genome shotgun (WGS) entry which is preliminary data.</text>
</comment>
<feature type="compositionally biased region" description="Polar residues" evidence="4">
    <location>
        <begin position="504"/>
        <end position="521"/>
    </location>
</feature>
<feature type="compositionally biased region" description="Basic residues" evidence="4">
    <location>
        <begin position="576"/>
        <end position="592"/>
    </location>
</feature>
<sequence length="676" mass="76699">MNPPLPPPPQPPPPSVVTFPTSDHPIPPPPPPSPPPLSAALSNLTSLLHLSTTALRSLPAPVAAAIASPTFLQCPFNPNHRLPPSSLFSHYLNCPSTPSLPKDFNYPRPLRSSTAAAATSVSLSTTSSDLSVSLEEYVSHNTNYFYEKCPGPVTPSIRPPPILHLPSILHIECTDLKEDSPEKDYTDFPADIIRFLPSEIWAIRSETEAWGGCLPPAYSSRVLRAILRLRDCNLSNLDDWIVSSSARYGVVIDFAMRDHLVLLVRLCLKAITREAFAMRGFMIGKGKLTNQSFECPVLVKVMMWLASQFSILYGEVNGKFFAVDVLRECLSESASHASLFPLEQKVDGEGNNVKGETVGNSIIFISQVAAAVAALHGRLHIEEKIKALRNSRPVSAYERNMEHAYISKIADEERLIRLDYKPIIEHDGFLWQRTNNQVDSKLKTREELLAEERDYKRRRVSYRGKKSNRNTTEVMRGIIEKYMDEIKQAGGIGDASKSLEKTEPSGSENLITHSSATAVSRSKTDSVILEESRDRSLNYDIQQLRQDSSRDHGRQDSNRRSVERIRHAKDDYYSGRSHHRRSESHEIKHHKRNRDDEHERNNHERETDEHERASRKRGRYEDYEEHVGGKGRSKTSSARRERDVDVRDRKMNRKSNRSHHEFDDRYDPAESQDFYD</sequence>
<evidence type="ECO:0000256" key="3">
    <source>
        <dbReference type="ARBA" id="ARBA00022833"/>
    </source>
</evidence>
<dbReference type="GO" id="GO:0008270">
    <property type="term" value="F:zinc ion binding"/>
    <property type="evidence" value="ECO:0007669"/>
    <property type="project" value="UniProtKB-KW"/>
</dbReference>
<dbReference type="PROSITE" id="PS51800">
    <property type="entry name" value="ZF_CHHC_U11_48K"/>
    <property type="match status" value="1"/>
</dbReference>
<keyword evidence="3" id="KW-0862">Zinc</keyword>
<accession>A0ABD3EII0</accession>
<evidence type="ECO:0000256" key="2">
    <source>
        <dbReference type="ARBA" id="ARBA00022771"/>
    </source>
</evidence>
<feature type="region of interest" description="Disordered" evidence="4">
    <location>
        <begin position="493"/>
        <end position="676"/>
    </location>
</feature>
<gene>
    <name evidence="6" type="ORF">CASFOL_003697</name>
</gene>
<dbReference type="Proteomes" id="UP001632038">
    <property type="component" value="Unassembled WGS sequence"/>
</dbReference>
<keyword evidence="7" id="KW-1185">Reference proteome</keyword>
<dbReference type="InterPro" id="IPR051591">
    <property type="entry name" value="UPF0224_FAM112_RNA_Proc"/>
</dbReference>
<dbReference type="InterPro" id="IPR022776">
    <property type="entry name" value="TRM13/UPF0224_CHHC_Znf_dom"/>
</dbReference>
<feature type="compositionally biased region" description="Pro residues" evidence="4">
    <location>
        <begin position="1"/>
        <end position="15"/>
    </location>
</feature>
<proteinExistence type="predicted"/>
<evidence type="ECO:0000256" key="4">
    <source>
        <dbReference type="SAM" id="MobiDB-lite"/>
    </source>
</evidence>
<name>A0ABD3EII0_9LAMI</name>
<feature type="compositionally biased region" description="Pro residues" evidence="4">
    <location>
        <begin position="25"/>
        <end position="37"/>
    </location>
</feature>
<feature type="compositionally biased region" description="Basic and acidic residues" evidence="4">
    <location>
        <begin position="593"/>
        <end position="612"/>
    </location>
</feature>
<evidence type="ECO:0000256" key="1">
    <source>
        <dbReference type="ARBA" id="ARBA00022723"/>
    </source>
</evidence>
<dbReference type="AlphaFoldDB" id="A0ABD3EII0"/>
<feature type="compositionally biased region" description="Basic and acidic residues" evidence="4">
    <location>
        <begin position="638"/>
        <end position="649"/>
    </location>
</feature>